<evidence type="ECO:0000313" key="2">
    <source>
        <dbReference type="EMBL" id="CEK65899.1"/>
    </source>
</evidence>
<name>A0A0B6ZBG5_9EUPU</name>
<proteinExistence type="predicted"/>
<evidence type="ECO:0000256" key="1">
    <source>
        <dbReference type="SAM" id="MobiDB-lite"/>
    </source>
</evidence>
<dbReference type="EMBL" id="HACG01019034">
    <property type="protein sequence ID" value="CEK65899.1"/>
    <property type="molecule type" value="Transcribed_RNA"/>
</dbReference>
<dbReference type="AlphaFoldDB" id="A0A0B6ZBG5"/>
<reference evidence="2" key="1">
    <citation type="submission" date="2014-12" db="EMBL/GenBank/DDBJ databases">
        <title>Insight into the proteome of Arion vulgaris.</title>
        <authorList>
            <person name="Aradska J."/>
            <person name="Bulat T."/>
            <person name="Smidak R."/>
            <person name="Sarate P."/>
            <person name="Gangsoo J."/>
            <person name="Sialana F."/>
            <person name="Bilban M."/>
            <person name="Lubec G."/>
        </authorList>
    </citation>
    <scope>NUCLEOTIDE SEQUENCE</scope>
    <source>
        <tissue evidence="2">Skin</tissue>
    </source>
</reference>
<accession>A0A0B6ZBG5</accession>
<gene>
    <name evidence="2" type="primary">ORF56665</name>
</gene>
<feature type="non-terminal residue" evidence="2">
    <location>
        <position position="1"/>
    </location>
</feature>
<feature type="compositionally biased region" description="Polar residues" evidence="1">
    <location>
        <begin position="51"/>
        <end position="71"/>
    </location>
</feature>
<organism evidence="2">
    <name type="scientific">Arion vulgaris</name>
    <dbReference type="NCBI Taxonomy" id="1028688"/>
    <lineage>
        <taxon>Eukaryota</taxon>
        <taxon>Metazoa</taxon>
        <taxon>Spiralia</taxon>
        <taxon>Lophotrochozoa</taxon>
        <taxon>Mollusca</taxon>
        <taxon>Gastropoda</taxon>
        <taxon>Heterobranchia</taxon>
        <taxon>Euthyneura</taxon>
        <taxon>Panpulmonata</taxon>
        <taxon>Eupulmonata</taxon>
        <taxon>Stylommatophora</taxon>
        <taxon>Helicina</taxon>
        <taxon>Arionoidea</taxon>
        <taxon>Arionidae</taxon>
        <taxon>Arion</taxon>
    </lineage>
</organism>
<protein>
    <submittedName>
        <fullName evidence="2">Uncharacterized protein</fullName>
    </submittedName>
</protein>
<sequence length="112" mass="12806">STLLQHPNSFKRLHCNNSGSSHSNERHGKQVRLSNQSEDSSHDSAPDHQLGQVSQRSYSTRNRKIQQTEQPGWSDKGEQTIQKRVMYYIHSKVAPYMNMNPTNKCPGKLQNS</sequence>
<feature type="region of interest" description="Disordered" evidence="1">
    <location>
        <begin position="1"/>
        <end position="80"/>
    </location>
</feature>
<feature type="non-terminal residue" evidence="2">
    <location>
        <position position="112"/>
    </location>
</feature>